<accession>A0A9K3ENS1</accession>
<dbReference type="Proteomes" id="UP000215914">
    <property type="component" value="Unassembled WGS sequence"/>
</dbReference>
<dbReference type="AlphaFoldDB" id="A0A9K3ENS1"/>
<keyword evidence="2" id="KW-1185">Reference proteome</keyword>
<sequence length="68" mass="7424">MLGLGVKLATLARLILFSGLALAFANQLRYLLDNIGFYSRITSPWTPSLPGHEIRADCLQAADCTLCQ</sequence>
<reference evidence="1" key="2">
    <citation type="submission" date="2020-06" db="EMBL/GenBank/DDBJ databases">
        <title>Helianthus annuus Genome sequencing and assembly Release 2.</title>
        <authorList>
            <person name="Gouzy J."/>
            <person name="Langlade N."/>
            <person name="Munos S."/>
        </authorList>
    </citation>
    <scope>NUCLEOTIDE SEQUENCE</scope>
    <source>
        <tissue evidence="1">Leaves</tissue>
    </source>
</reference>
<reference evidence="1" key="1">
    <citation type="journal article" date="2017" name="Nature">
        <title>The sunflower genome provides insights into oil metabolism, flowering and Asterid evolution.</title>
        <authorList>
            <person name="Badouin H."/>
            <person name="Gouzy J."/>
            <person name="Grassa C.J."/>
            <person name="Murat F."/>
            <person name="Staton S.E."/>
            <person name="Cottret L."/>
            <person name="Lelandais-Briere C."/>
            <person name="Owens G.L."/>
            <person name="Carrere S."/>
            <person name="Mayjonade B."/>
            <person name="Legrand L."/>
            <person name="Gill N."/>
            <person name="Kane N.C."/>
            <person name="Bowers J.E."/>
            <person name="Hubner S."/>
            <person name="Bellec A."/>
            <person name="Berard A."/>
            <person name="Berges H."/>
            <person name="Blanchet N."/>
            <person name="Boniface M.C."/>
            <person name="Brunel D."/>
            <person name="Catrice O."/>
            <person name="Chaidir N."/>
            <person name="Claudel C."/>
            <person name="Donnadieu C."/>
            <person name="Faraut T."/>
            <person name="Fievet G."/>
            <person name="Helmstetter N."/>
            <person name="King M."/>
            <person name="Knapp S.J."/>
            <person name="Lai Z."/>
            <person name="Le Paslier M.C."/>
            <person name="Lippi Y."/>
            <person name="Lorenzon L."/>
            <person name="Mandel J.R."/>
            <person name="Marage G."/>
            <person name="Marchand G."/>
            <person name="Marquand E."/>
            <person name="Bret-Mestries E."/>
            <person name="Morien E."/>
            <person name="Nambeesan S."/>
            <person name="Nguyen T."/>
            <person name="Pegot-Espagnet P."/>
            <person name="Pouilly N."/>
            <person name="Raftis F."/>
            <person name="Sallet E."/>
            <person name="Schiex T."/>
            <person name="Thomas J."/>
            <person name="Vandecasteele C."/>
            <person name="Vares D."/>
            <person name="Vear F."/>
            <person name="Vautrin S."/>
            <person name="Crespi M."/>
            <person name="Mangin B."/>
            <person name="Burke J.M."/>
            <person name="Salse J."/>
            <person name="Munos S."/>
            <person name="Vincourt P."/>
            <person name="Rieseberg L.H."/>
            <person name="Langlade N.B."/>
        </authorList>
    </citation>
    <scope>NUCLEOTIDE SEQUENCE</scope>
    <source>
        <tissue evidence="1">Leaves</tissue>
    </source>
</reference>
<organism evidence="1 2">
    <name type="scientific">Helianthus annuus</name>
    <name type="common">Common sunflower</name>
    <dbReference type="NCBI Taxonomy" id="4232"/>
    <lineage>
        <taxon>Eukaryota</taxon>
        <taxon>Viridiplantae</taxon>
        <taxon>Streptophyta</taxon>
        <taxon>Embryophyta</taxon>
        <taxon>Tracheophyta</taxon>
        <taxon>Spermatophyta</taxon>
        <taxon>Magnoliopsida</taxon>
        <taxon>eudicotyledons</taxon>
        <taxon>Gunneridae</taxon>
        <taxon>Pentapetalae</taxon>
        <taxon>asterids</taxon>
        <taxon>campanulids</taxon>
        <taxon>Asterales</taxon>
        <taxon>Asteraceae</taxon>
        <taxon>Asteroideae</taxon>
        <taxon>Heliantheae alliance</taxon>
        <taxon>Heliantheae</taxon>
        <taxon>Helianthus</taxon>
    </lineage>
</organism>
<dbReference type="EMBL" id="MNCJ02000327">
    <property type="protein sequence ID" value="KAF5776408.1"/>
    <property type="molecule type" value="Genomic_DNA"/>
</dbReference>
<comment type="caution">
    <text evidence="1">The sequence shown here is derived from an EMBL/GenBank/DDBJ whole genome shotgun (WGS) entry which is preliminary data.</text>
</comment>
<protein>
    <submittedName>
        <fullName evidence="1">Uncharacterized protein</fullName>
    </submittedName>
</protein>
<proteinExistence type="predicted"/>
<gene>
    <name evidence="1" type="ORF">HanXRQr2_Chr12g0523931</name>
</gene>
<evidence type="ECO:0000313" key="1">
    <source>
        <dbReference type="EMBL" id="KAF5776408.1"/>
    </source>
</evidence>
<evidence type="ECO:0000313" key="2">
    <source>
        <dbReference type="Proteomes" id="UP000215914"/>
    </source>
</evidence>
<dbReference type="Gramene" id="mRNA:HanXRQr2_Chr12g0523931">
    <property type="protein sequence ID" value="mRNA:HanXRQr2_Chr12g0523931"/>
    <property type="gene ID" value="HanXRQr2_Chr12g0523931"/>
</dbReference>
<name>A0A9K3ENS1_HELAN</name>